<proteinExistence type="inferred from homology"/>
<evidence type="ECO:0000256" key="4">
    <source>
        <dbReference type="ARBA" id="ARBA00022448"/>
    </source>
</evidence>
<keyword evidence="10" id="KW-1003">Cell membrane</keyword>
<name>A0A7W9SH77_9FIRM</name>
<evidence type="ECO:0000256" key="5">
    <source>
        <dbReference type="ARBA" id="ARBA00022781"/>
    </source>
</evidence>
<dbReference type="GO" id="GO:0046933">
    <property type="term" value="F:proton-transporting ATP synthase activity, rotational mechanism"/>
    <property type="evidence" value="ECO:0007669"/>
    <property type="project" value="UniProtKB-UniRule"/>
</dbReference>
<dbReference type="PANTHER" id="PTHR11693:SF22">
    <property type="entry name" value="ATP SYNTHASE SUBUNIT GAMMA, MITOCHONDRIAL"/>
    <property type="match status" value="1"/>
</dbReference>
<dbReference type="Gene3D" id="1.10.287.80">
    <property type="entry name" value="ATP synthase, gamma subunit, helix hairpin domain"/>
    <property type="match status" value="1"/>
</dbReference>
<evidence type="ECO:0000256" key="7">
    <source>
        <dbReference type="ARBA" id="ARBA00023136"/>
    </source>
</evidence>
<dbReference type="NCBIfam" id="TIGR01146">
    <property type="entry name" value="ATPsyn_F1gamma"/>
    <property type="match status" value="1"/>
</dbReference>
<comment type="caution">
    <text evidence="11">The sequence shown here is derived from an EMBL/GenBank/DDBJ whole genome shotgun (WGS) entry which is preliminary data.</text>
</comment>
<organism evidence="11 12">
    <name type="scientific">Oribacterium sinus</name>
    <dbReference type="NCBI Taxonomy" id="237576"/>
    <lineage>
        <taxon>Bacteria</taxon>
        <taxon>Bacillati</taxon>
        <taxon>Bacillota</taxon>
        <taxon>Clostridia</taxon>
        <taxon>Lachnospirales</taxon>
        <taxon>Lachnospiraceae</taxon>
        <taxon>Oribacterium</taxon>
    </lineage>
</organism>
<comment type="function">
    <text evidence="1 10">Produces ATP from ADP in the presence of a proton gradient across the membrane. The gamma chain is believed to be important in regulating ATPase activity and the flow of protons through the CF(0) complex.</text>
</comment>
<keyword evidence="5 10" id="KW-0375">Hydrogen ion transport</keyword>
<comment type="similarity">
    <text evidence="3 10">Belongs to the ATPase gamma chain family.</text>
</comment>
<dbReference type="PANTHER" id="PTHR11693">
    <property type="entry name" value="ATP SYNTHASE GAMMA CHAIN"/>
    <property type="match status" value="1"/>
</dbReference>
<comment type="subunit">
    <text evidence="10">F-type ATPases have 2 components, CF(1) - the catalytic core - and CF(0) - the membrane proton channel. CF(1) has five subunits: alpha(3), beta(3), gamma(1), delta(1), epsilon(1). CF(0) has three main subunits: a, b and c.</text>
</comment>
<dbReference type="GO" id="GO:0045259">
    <property type="term" value="C:proton-transporting ATP synthase complex"/>
    <property type="evidence" value="ECO:0007669"/>
    <property type="project" value="UniProtKB-KW"/>
</dbReference>
<dbReference type="HAMAP" id="MF_00815">
    <property type="entry name" value="ATP_synth_gamma_bact"/>
    <property type="match status" value="1"/>
</dbReference>
<dbReference type="EMBL" id="JACHHH010000012">
    <property type="protein sequence ID" value="MBB6042148.1"/>
    <property type="molecule type" value="Genomic_DNA"/>
</dbReference>
<evidence type="ECO:0000313" key="12">
    <source>
        <dbReference type="Proteomes" id="UP000522163"/>
    </source>
</evidence>
<evidence type="ECO:0000313" key="11">
    <source>
        <dbReference type="EMBL" id="MBB6042148.1"/>
    </source>
</evidence>
<dbReference type="Pfam" id="PF00231">
    <property type="entry name" value="ATP-synt"/>
    <property type="match status" value="1"/>
</dbReference>
<dbReference type="AlphaFoldDB" id="A0A7W9SH77"/>
<evidence type="ECO:0000256" key="3">
    <source>
        <dbReference type="ARBA" id="ARBA00007681"/>
    </source>
</evidence>
<dbReference type="InterPro" id="IPR000131">
    <property type="entry name" value="ATP_synth_F1_gsu"/>
</dbReference>
<dbReference type="SUPFAM" id="SSF52943">
    <property type="entry name" value="ATP synthase (F1-ATPase), gamma subunit"/>
    <property type="match status" value="1"/>
</dbReference>
<evidence type="ECO:0000256" key="1">
    <source>
        <dbReference type="ARBA" id="ARBA00003456"/>
    </source>
</evidence>
<keyword evidence="7 10" id="KW-0472">Membrane</keyword>
<dbReference type="GO" id="GO:0042777">
    <property type="term" value="P:proton motive force-driven plasma membrane ATP synthesis"/>
    <property type="evidence" value="ECO:0007669"/>
    <property type="project" value="UniProtKB-UniRule"/>
</dbReference>
<sequence>MPTTRELRDRIHSIDNTMKITNAMYLISSTKMRKARAGLIQTEPYFYTLQSMMARVMRHLPEDYTHPYLDLREGVANGQGTVAILCVTADKGLAGAYNHNVIRKTEELLAKYQNYRLFVVGEMGRSYFHSRNIPIEEAFHYTAQNPTLHRARVITRKMMEFFEDKEIDELHIVFTRMKNSLEMECEEEQLLPLDKLHPVFVKLPITANYEAFNIFPSTDALIDNVIPDYINGYIYSALVEAFCAEQQARMTSMDAANRNGNELKQKLRIQYNRARQAQITQEITEIAAGAKAQKAAKKKNKQEV</sequence>
<dbReference type="InterPro" id="IPR023632">
    <property type="entry name" value="ATP_synth_F1_gsu_CS"/>
</dbReference>
<dbReference type="PRINTS" id="PR00126">
    <property type="entry name" value="ATPASEGAMMA"/>
</dbReference>
<dbReference type="PROSITE" id="PS00153">
    <property type="entry name" value="ATPASE_GAMMA"/>
    <property type="match status" value="1"/>
</dbReference>
<evidence type="ECO:0000256" key="9">
    <source>
        <dbReference type="ARBA" id="ARBA00023310"/>
    </source>
</evidence>
<keyword evidence="6 10" id="KW-0406">Ion transport</keyword>
<gene>
    <name evidence="10" type="primary">atpG</name>
    <name evidence="11" type="ORF">HNQ46_002144</name>
</gene>
<comment type="subcellular location">
    <subcellularLocation>
        <location evidence="10">Cell membrane</location>
        <topology evidence="10">Peripheral membrane protein</topology>
    </subcellularLocation>
    <subcellularLocation>
        <location evidence="2">Membrane</location>
        <topology evidence="2">Peripheral membrane protein</topology>
    </subcellularLocation>
</comment>
<dbReference type="Proteomes" id="UP000522163">
    <property type="component" value="Unassembled WGS sequence"/>
</dbReference>
<reference evidence="11 12" key="1">
    <citation type="submission" date="2020-08" db="EMBL/GenBank/DDBJ databases">
        <title>Genomic Encyclopedia of Type Strains, Phase IV (KMG-IV): sequencing the most valuable type-strain genomes for metagenomic binning, comparative biology and taxonomic classification.</title>
        <authorList>
            <person name="Goeker M."/>
        </authorList>
    </citation>
    <scope>NUCLEOTIDE SEQUENCE [LARGE SCALE GENOMIC DNA]</scope>
    <source>
        <strain evidence="11 12">DSM 17245</strain>
    </source>
</reference>
<dbReference type="InterPro" id="IPR035968">
    <property type="entry name" value="ATP_synth_F1_ATPase_gsu"/>
</dbReference>
<evidence type="ECO:0000256" key="10">
    <source>
        <dbReference type="HAMAP-Rule" id="MF_00815"/>
    </source>
</evidence>
<accession>A0A7W9SH77</accession>
<evidence type="ECO:0000256" key="2">
    <source>
        <dbReference type="ARBA" id="ARBA00004170"/>
    </source>
</evidence>
<keyword evidence="4 10" id="KW-0813">Transport</keyword>
<evidence type="ECO:0000256" key="6">
    <source>
        <dbReference type="ARBA" id="ARBA00023065"/>
    </source>
</evidence>
<protein>
    <recommendedName>
        <fullName evidence="10">ATP synthase gamma chain</fullName>
    </recommendedName>
    <alternativeName>
        <fullName evidence="10">ATP synthase F1 sector gamma subunit</fullName>
    </alternativeName>
    <alternativeName>
        <fullName evidence="10">F-ATPase gamma subunit</fullName>
    </alternativeName>
</protein>
<dbReference type="GO" id="GO:0005886">
    <property type="term" value="C:plasma membrane"/>
    <property type="evidence" value="ECO:0007669"/>
    <property type="project" value="UniProtKB-SubCell"/>
</dbReference>
<evidence type="ECO:0000256" key="8">
    <source>
        <dbReference type="ARBA" id="ARBA00023196"/>
    </source>
</evidence>
<dbReference type="Gene3D" id="3.40.1380.10">
    <property type="match status" value="1"/>
</dbReference>
<keyword evidence="9 10" id="KW-0066">ATP synthesis</keyword>
<dbReference type="GO" id="GO:0005524">
    <property type="term" value="F:ATP binding"/>
    <property type="evidence" value="ECO:0007669"/>
    <property type="project" value="UniProtKB-UniRule"/>
</dbReference>
<keyword evidence="8 10" id="KW-0139">CF(1)</keyword>
<dbReference type="GeneID" id="85015658"/>
<dbReference type="CDD" id="cd12151">
    <property type="entry name" value="F1-ATPase_gamma"/>
    <property type="match status" value="1"/>
</dbReference>
<dbReference type="RefSeq" id="WP_183684648.1">
    <property type="nucleotide sequence ID" value="NZ_CAUQVT010000028.1"/>
</dbReference>